<organism evidence="1 2">
    <name type="scientific">Brucella intermedia</name>
    <dbReference type="NCBI Taxonomy" id="94625"/>
    <lineage>
        <taxon>Bacteria</taxon>
        <taxon>Pseudomonadati</taxon>
        <taxon>Pseudomonadota</taxon>
        <taxon>Alphaproteobacteria</taxon>
        <taxon>Hyphomicrobiales</taxon>
        <taxon>Brucellaceae</taxon>
        <taxon>Brucella/Ochrobactrum group</taxon>
        <taxon>Brucella</taxon>
    </lineage>
</organism>
<evidence type="ECO:0000313" key="1">
    <source>
        <dbReference type="EMBL" id="HHV68324.1"/>
    </source>
</evidence>
<evidence type="ECO:0000313" key="2">
    <source>
        <dbReference type="Proteomes" id="UP000551563"/>
    </source>
</evidence>
<proteinExistence type="predicted"/>
<dbReference type="AlphaFoldDB" id="A0A7V6PC82"/>
<protein>
    <submittedName>
        <fullName evidence="1">Uncharacterized protein</fullName>
    </submittedName>
</protein>
<gene>
    <name evidence="1" type="ORF">GXX48_11875</name>
</gene>
<accession>A0A7V6PC82</accession>
<name>A0A7V6PC82_9HYPH</name>
<dbReference type="EMBL" id="DUMN01000342">
    <property type="protein sequence ID" value="HHV68324.1"/>
    <property type="molecule type" value="Genomic_DNA"/>
</dbReference>
<sequence length="57" mass="6144">MQLISLTDVSRKLAFASFGDRFRVAGLADIDRPGFGFDPETIQDLAAKCGFGAAEHL</sequence>
<reference evidence="1 2" key="1">
    <citation type="journal article" date="2020" name="Biotechnol. Biofuels">
        <title>New insights from the biogas microbiome by comprehensive genome-resolved metagenomics of nearly 1600 species originating from multiple anaerobic digesters.</title>
        <authorList>
            <person name="Campanaro S."/>
            <person name="Treu L."/>
            <person name="Rodriguez-R L.M."/>
            <person name="Kovalovszki A."/>
            <person name="Ziels R.M."/>
            <person name="Maus I."/>
            <person name="Zhu X."/>
            <person name="Kougias P.G."/>
            <person name="Basile A."/>
            <person name="Luo G."/>
            <person name="Schluter A."/>
            <person name="Konstantinidis K.T."/>
            <person name="Angelidaki I."/>
        </authorList>
    </citation>
    <scope>NUCLEOTIDE SEQUENCE [LARGE SCALE GENOMIC DNA]</scope>
    <source>
        <strain evidence="1">AS04akNAM_66</strain>
    </source>
</reference>
<comment type="caution">
    <text evidence="1">The sequence shown here is derived from an EMBL/GenBank/DDBJ whole genome shotgun (WGS) entry which is preliminary data.</text>
</comment>
<dbReference type="Proteomes" id="UP000551563">
    <property type="component" value="Unassembled WGS sequence"/>
</dbReference>